<name>A0A0W8E278_9ZZZZ</name>
<organism evidence="1">
    <name type="scientific">hydrocarbon metagenome</name>
    <dbReference type="NCBI Taxonomy" id="938273"/>
    <lineage>
        <taxon>unclassified sequences</taxon>
        <taxon>metagenomes</taxon>
        <taxon>ecological metagenomes</taxon>
    </lineage>
</organism>
<comment type="caution">
    <text evidence="1">The sequence shown here is derived from an EMBL/GenBank/DDBJ whole genome shotgun (WGS) entry which is preliminary data.</text>
</comment>
<reference evidence="1" key="1">
    <citation type="journal article" date="2015" name="Proc. Natl. Acad. Sci. U.S.A.">
        <title>Networks of energetic and metabolic interactions define dynamics in microbial communities.</title>
        <authorList>
            <person name="Embree M."/>
            <person name="Liu J.K."/>
            <person name="Al-Bassam M.M."/>
            <person name="Zengler K."/>
        </authorList>
    </citation>
    <scope>NUCLEOTIDE SEQUENCE</scope>
</reference>
<protein>
    <recommendedName>
        <fullName evidence="2">DUF2007 domain-containing protein</fullName>
    </recommendedName>
</protein>
<evidence type="ECO:0008006" key="2">
    <source>
        <dbReference type="Google" id="ProtNLM"/>
    </source>
</evidence>
<dbReference type="AlphaFoldDB" id="A0A0W8E278"/>
<proteinExistence type="predicted"/>
<evidence type="ECO:0000313" key="1">
    <source>
        <dbReference type="EMBL" id="KUG02715.1"/>
    </source>
</evidence>
<dbReference type="EMBL" id="LNQE01001913">
    <property type="protein sequence ID" value="KUG02715.1"/>
    <property type="molecule type" value="Genomic_DNA"/>
</dbReference>
<accession>A0A0W8E278</accession>
<gene>
    <name evidence="1" type="ORF">ASZ90_019909</name>
</gene>
<sequence>MNCPFCKENLEEARCKNCGYDLNKCKWISIKKVYPPDDIIIESMLKSSGIPVKLLRREVPQIPVGIGPMAETNIYVPEIIVAEAASLIDSYNNPEPD</sequence>